<evidence type="ECO:0000256" key="3">
    <source>
        <dbReference type="ARBA" id="ARBA00022722"/>
    </source>
</evidence>
<evidence type="ECO:0000256" key="12">
    <source>
        <dbReference type="ARBA" id="ARBA00023204"/>
    </source>
</evidence>
<dbReference type="InterPro" id="IPR036890">
    <property type="entry name" value="HATPase_C_sf"/>
</dbReference>
<evidence type="ECO:0000256" key="10">
    <source>
        <dbReference type="ARBA" id="ARBA00023054"/>
    </source>
</evidence>
<dbReference type="GO" id="GO:0004519">
    <property type="term" value="F:endonuclease activity"/>
    <property type="evidence" value="ECO:0007669"/>
    <property type="project" value="UniProtKB-KW"/>
</dbReference>
<dbReference type="GO" id="GO:0006281">
    <property type="term" value="P:DNA repair"/>
    <property type="evidence" value="ECO:0007669"/>
    <property type="project" value="UniProtKB-KW"/>
</dbReference>
<dbReference type="Proteomes" id="UP000734854">
    <property type="component" value="Unassembled WGS sequence"/>
</dbReference>
<dbReference type="Gene3D" id="3.30.565.10">
    <property type="entry name" value="Histidine kinase-like ATPase, C-terminal domain"/>
    <property type="match status" value="1"/>
</dbReference>
<feature type="domain" description="Morc S5" evidence="16">
    <location>
        <begin position="327"/>
        <end position="465"/>
    </location>
</feature>
<evidence type="ECO:0000256" key="13">
    <source>
        <dbReference type="ARBA" id="ARBA00023242"/>
    </source>
</evidence>
<evidence type="ECO:0000256" key="1">
    <source>
        <dbReference type="ARBA" id="ARBA00004123"/>
    </source>
</evidence>
<keyword evidence="3" id="KW-0540">Nuclease</keyword>
<dbReference type="PANTHER" id="PTHR23336">
    <property type="entry name" value="ZINC FINGER CW-TYPE COILED-COIL DOMAIN PROTEIN 3"/>
    <property type="match status" value="1"/>
</dbReference>
<evidence type="ECO:0000259" key="16">
    <source>
        <dbReference type="Pfam" id="PF17942"/>
    </source>
</evidence>
<keyword evidence="12" id="KW-0234">DNA repair</keyword>
<keyword evidence="18" id="KW-1185">Reference proteome</keyword>
<name>A0A8J5KCJ5_ZINOF</name>
<keyword evidence="15" id="KW-0472">Membrane</keyword>
<evidence type="ECO:0000256" key="6">
    <source>
        <dbReference type="ARBA" id="ARBA00022763"/>
    </source>
</evidence>
<dbReference type="PANTHER" id="PTHR23336:SF50">
    <property type="entry name" value="PROTEIN MICRORCHIDIA 1-RELATED"/>
    <property type="match status" value="1"/>
</dbReference>
<evidence type="ECO:0000256" key="5">
    <source>
        <dbReference type="ARBA" id="ARBA00022759"/>
    </source>
</evidence>
<dbReference type="GO" id="GO:0006325">
    <property type="term" value="P:chromatin organization"/>
    <property type="evidence" value="ECO:0007669"/>
    <property type="project" value="UniProtKB-KW"/>
</dbReference>
<keyword evidence="15" id="KW-1133">Transmembrane helix</keyword>
<comment type="caution">
    <text evidence="17">The sequence shown here is derived from an EMBL/GenBank/DDBJ whole genome shotgun (WGS) entry which is preliminary data.</text>
</comment>
<keyword evidence="5" id="KW-0255">Endonuclease</keyword>
<evidence type="ECO:0000256" key="15">
    <source>
        <dbReference type="SAM" id="Phobius"/>
    </source>
</evidence>
<feature type="coiled-coil region" evidence="14">
    <location>
        <begin position="644"/>
        <end position="682"/>
    </location>
</feature>
<dbReference type="AlphaFoldDB" id="A0A8J5KCJ5"/>
<dbReference type="InterPro" id="IPR041006">
    <property type="entry name" value="Morc_S5"/>
</dbReference>
<keyword evidence="15" id="KW-0812">Transmembrane</keyword>
<keyword evidence="9" id="KW-0156">Chromatin regulator</keyword>
<keyword evidence="8" id="KW-0067">ATP-binding</keyword>
<dbReference type="SUPFAM" id="SSF55874">
    <property type="entry name" value="ATPase domain of HSP90 chaperone/DNA topoisomerase II/histidine kinase"/>
    <property type="match status" value="1"/>
</dbReference>
<keyword evidence="10 14" id="KW-0175">Coiled coil</keyword>
<evidence type="ECO:0000256" key="9">
    <source>
        <dbReference type="ARBA" id="ARBA00022853"/>
    </source>
</evidence>
<keyword evidence="13" id="KW-0539">Nucleus</keyword>
<reference evidence="17 18" key="1">
    <citation type="submission" date="2020-08" db="EMBL/GenBank/DDBJ databases">
        <title>Plant Genome Project.</title>
        <authorList>
            <person name="Zhang R.-G."/>
        </authorList>
    </citation>
    <scope>NUCLEOTIDE SEQUENCE [LARGE SCALE GENOMIC DNA]</scope>
    <source>
        <tissue evidence="17">Rhizome</tissue>
    </source>
</reference>
<dbReference type="GO" id="GO:0016887">
    <property type="term" value="F:ATP hydrolysis activity"/>
    <property type="evidence" value="ECO:0007669"/>
    <property type="project" value="InterPro"/>
</dbReference>
<feature type="transmembrane region" description="Helical" evidence="15">
    <location>
        <begin position="629"/>
        <end position="646"/>
    </location>
</feature>
<evidence type="ECO:0000256" key="7">
    <source>
        <dbReference type="ARBA" id="ARBA00022801"/>
    </source>
</evidence>
<dbReference type="Pfam" id="PF13589">
    <property type="entry name" value="HATPase_c_3"/>
    <property type="match status" value="1"/>
</dbReference>
<evidence type="ECO:0000256" key="8">
    <source>
        <dbReference type="ARBA" id="ARBA00022840"/>
    </source>
</evidence>
<evidence type="ECO:0000256" key="2">
    <source>
        <dbReference type="ARBA" id="ARBA00007845"/>
    </source>
</evidence>
<comment type="similarity">
    <text evidence="2">Belongs to the MORC ATPase protein family.</text>
</comment>
<accession>A0A8J5KCJ5</accession>
<gene>
    <name evidence="17" type="ORF">ZIOFF_061314</name>
</gene>
<keyword evidence="6" id="KW-0227">DNA damage</keyword>
<keyword evidence="7" id="KW-0378">Hydrolase</keyword>
<comment type="subcellular location">
    <subcellularLocation>
        <location evidence="1">Nucleus</location>
    </subcellularLocation>
</comment>
<dbReference type="GO" id="GO:0005634">
    <property type="term" value="C:nucleus"/>
    <property type="evidence" value="ECO:0007669"/>
    <property type="project" value="UniProtKB-SubCell"/>
</dbReference>
<sequence>MPPTESPGDDMVVLGSPADGGVNRVCSLVAPEGDEAQKGRRVLECRNFWRAGAYEVRSGVSPSARHAAQESSDFDRARVHPKFLHTNATSHKWAFGVCYLSIAELLDNSVDEIQNGATFVKVDKVSNSKDNSPMLLFQDDGGGMDPEGIRRCMSLGFSTKRSKTTIGQYGNGFKTSTMRLGADAIVFSRANRGGNVTLCIGLLSYTFLRRTMKDDIIVPMLDFHIVNGQKTPIILSSQDEWDSSLKAILDWSPFSSMEELLLQFEDMGLHGTKVVVYNLWMNDDGLLELDFDDDDQDILLRDQAYSGGFTRANKEVVHCHVSSRLKYSLRAYASILYMRKFSNFHIILRGKPVEQVSIADELKFIKTITYKPQVGMDGESVSVRITIGFAKEAPVLGIFGVNVYHKNRLIMPYWKVVQEGSSRGRCVVGIFEANFIEPAHDKQDFERTPLFIRLESKLRQIILEYCADKHVTTSFVLVSVVLRESPVVIYNASLSRYEGASLPLSTDEPVTILKVIPFLVLWKYNCHMIGYQSIDITTEKRKLKESEKHSDRHASKVQLKVPTPIGVACADGSHLQPTGQTHAQSHDTMPISGEIPSPDVLRQFLLIFFLLLFPIGAIDIFCRLQGLGFLLSAFGGILFFYLIVVAEREELQQTTNQLRRTVEELEHELAEVKKKCSQLAADLQIRGGKQHILGTNQS</sequence>
<dbReference type="InterPro" id="IPR045261">
    <property type="entry name" value="MORC_ATPase"/>
</dbReference>
<evidence type="ECO:0000256" key="11">
    <source>
        <dbReference type="ARBA" id="ARBA00023158"/>
    </source>
</evidence>
<feature type="transmembrane region" description="Helical" evidence="15">
    <location>
        <begin position="604"/>
        <end position="622"/>
    </location>
</feature>
<evidence type="ECO:0000313" key="18">
    <source>
        <dbReference type="Proteomes" id="UP000734854"/>
    </source>
</evidence>
<dbReference type="EMBL" id="JACMSC010000017">
    <property type="protein sequence ID" value="KAG6477882.1"/>
    <property type="molecule type" value="Genomic_DNA"/>
</dbReference>
<dbReference type="GO" id="GO:0031349">
    <property type="term" value="P:positive regulation of defense response"/>
    <property type="evidence" value="ECO:0007669"/>
    <property type="project" value="UniProtKB-ARBA"/>
</dbReference>
<protein>
    <recommendedName>
        <fullName evidence="16">Morc S5 domain-containing protein</fullName>
    </recommendedName>
</protein>
<dbReference type="GO" id="GO:0031047">
    <property type="term" value="P:regulatory ncRNA-mediated gene silencing"/>
    <property type="evidence" value="ECO:0007669"/>
    <property type="project" value="UniProtKB-KW"/>
</dbReference>
<proteinExistence type="inferred from homology"/>
<keyword evidence="4" id="KW-0547">Nucleotide-binding</keyword>
<dbReference type="Pfam" id="PF17942">
    <property type="entry name" value="Morc6_S5"/>
    <property type="match status" value="1"/>
</dbReference>
<keyword evidence="11" id="KW-0943">RNA-mediated gene silencing</keyword>
<organism evidence="17 18">
    <name type="scientific">Zingiber officinale</name>
    <name type="common">Ginger</name>
    <name type="synonym">Amomum zingiber</name>
    <dbReference type="NCBI Taxonomy" id="94328"/>
    <lineage>
        <taxon>Eukaryota</taxon>
        <taxon>Viridiplantae</taxon>
        <taxon>Streptophyta</taxon>
        <taxon>Embryophyta</taxon>
        <taxon>Tracheophyta</taxon>
        <taxon>Spermatophyta</taxon>
        <taxon>Magnoliopsida</taxon>
        <taxon>Liliopsida</taxon>
        <taxon>Zingiberales</taxon>
        <taxon>Zingiberaceae</taxon>
        <taxon>Zingiber</taxon>
    </lineage>
</organism>
<dbReference type="FunFam" id="3.30.565.10:FF:000075">
    <property type="entry name" value="MORC family CW-type zinc finger protein 4"/>
    <property type="match status" value="1"/>
</dbReference>
<evidence type="ECO:0000256" key="4">
    <source>
        <dbReference type="ARBA" id="ARBA00022741"/>
    </source>
</evidence>
<dbReference type="GO" id="GO:0005524">
    <property type="term" value="F:ATP binding"/>
    <property type="evidence" value="ECO:0007669"/>
    <property type="project" value="UniProtKB-KW"/>
</dbReference>
<evidence type="ECO:0000313" key="17">
    <source>
        <dbReference type="EMBL" id="KAG6477882.1"/>
    </source>
</evidence>
<evidence type="ECO:0000256" key="14">
    <source>
        <dbReference type="SAM" id="Coils"/>
    </source>
</evidence>